<dbReference type="Proteomes" id="UP001589894">
    <property type="component" value="Unassembled WGS sequence"/>
</dbReference>
<organism evidence="1 2">
    <name type="scientific">Plantactinospora siamensis</name>
    <dbReference type="NCBI Taxonomy" id="555372"/>
    <lineage>
        <taxon>Bacteria</taxon>
        <taxon>Bacillati</taxon>
        <taxon>Actinomycetota</taxon>
        <taxon>Actinomycetes</taxon>
        <taxon>Micromonosporales</taxon>
        <taxon>Micromonosporaceae</taxon>
        <taxon>Plantactinospora</taxon>
    </lineage>
</organism>
<proteinExistence type="predicted"/>
<dbReference type="EMBL" id="JBHLUE010000026">
    <property type="protein sequence ID" value="MFC0567508.1"/>
    <property type="molecule type" value="Genomic_DNA"/>
</dbReference>
<evidence type="ECO:0000313" key="1">
    <source>
        <dbReference type="EMBL" id="MFC0567508.1"/>
    </source>
</evidence>
<keyword evidence="2" id="KW-1185">Reference proteome</keyword>
<gene>
    <name evidence="1" type="ORF">ACFFHU_25650</name>
</gene>
<reference evidence="1 2" key="1">
    <citation type="submission" date="2024-09" db="EMBL/GenBank/DDBJ databases">
        <authorList>
            <person name="Sun Q."/>
            <person name="Mori K."/>
        </authorList>
    </citation>
    <scope>NUCLEOTIDE SEQUENCE [LARGE SCALE GENOMIC DNA]</scope>
    <source>
        <strain evidence="1 2">TBRC 2205</strain>
    </source>
</reference>
<protein>
    <submittedName>
        <fullName evidence="1">Uncharacterized protein</fullName>
    </submittedName>
</protein>
<dbReference type="RefSeq" id="WP_377342811.1">
    <property type="nucleotide sequence ID" value="NZ_JBHLUE010000026.1"/>
</dbReference>
<evidence type="ECO:0000313" key="2">
    <source>
        <dbReference type="Proteomes" id="UP001589894"/>
    </source>
</evidence>
<name>A0ABV6P3A5_9ACTN</name>
<accession>A0ABV6P3A5</accession>
<comment type="caution">
    <text evidence="1">The sequence shown here is derived from an EMBL/GenBank/DDBJ whole genome shotgun (WGS) entry which is preliminary data.</text>
</comment>
<sequence length="143" mass="15335">MTAPDREYLLDRTAAAGDRQRVLLVSAWPGWRETEPRYVAFVERYTGVSSGGLPNRSLFTVSAEVGAIGPLVELLEARTGIVAGGADLVGRLAAALTAAVRRGDLTDALPPGTARDRVAAWFAEAGVPVETDFWMWTDTSDMV</sequence>